<dbReference type="PROSITE" id="PS51805">
    <property type="entry name" value="EPHD"/>
    <property type="match status" value="1"/>
</dbReference>
<dbReference type="PROSITE" id="PS50016">
    <property type="entry name" value="ZF_PHD_2"/>
    <property type="match status" value="2"/>
</dbReference>
<keyword evidence="5" id="KW-0175">Coiled coil</keyword>
<evidence type="ECO:0000256" key="3">
    <source>
        <dbReference type="ARBA" id="ARBA00022833"/>
    </source>
</evidence>
<evidence type="ECO:0000256" key="5">
    <source>
        <dbReference type="SAM" id="Coils"/>
    </source>
</evidence>
<dbReference type="InterPro" id="IPR034732">
    <property type="entry name" value="EPHD"/>
</dbReference>
<evidence type="ECO:0000313" key="11">
    <source>
        <dbReference type="Proteomes" id="UP000590412"/>
    </source>
</evidence>
<dbReference type="PANTHER" id="PTHR47672">
    <property type="entry name" value="E3 UBIQUITIN-PROTEIN LIGASE SNT2"/>
    <property type="match status" value="1"/>
</dbReference>
<dbReference type="GO" id="GO:0008270">
    <property type="term" value="F:zinc ion binding"/>
    <property type="evidence" value="ECO:0007669"/>
    <property type="project" value="UniProtKB-KW"/>
</dbReference>
<feature type="compositionally biased region" description="Basic residues" evidence="6">
    <location>
        <begin position="541"/>
        <end position="550"/>
    </location>
</feature>
<dbReference type="GO" id="GO:0048189">
    <property type="term" value="C:Lid2 complex"/>
    <property type="evidence" value="ECO:0007669"/>
    <property type="project" value="TreeGrafter"/>
</dbReference>
<dbReference type="SUPFAM" id="SSF46689">
    <property type="entry name" value="Homeodomain-like"/>
    <property type="match status" value="1"/>
</dbReference>
<evidence type="ECO:0000259" key="8">
    <source>
        <dbReference type="PROSITE" id="PS51038"/>
    </source>
</evidence>
<evidence type="ECO:0000256" key="4">
    <source>
        <dbReference type="PROSITE-ProRule" id="PRU00146"/>
    </source>
</evidence>
<dbReference type="InterPro" id="IPR011011">
    <property type="entry name" value="Znf_FYVE_PHD"/>
</dbReference>
<dbReference type="OrthoDB" id="336088at2759"/>
<dbReference type="InterPro" id="IPR019787">
    <property type="entry name" value="Znf_PHD-finger"/>
</dbReference>
<feature type="domain" description="PHD-type" evidence="9">
    <location>
        <begin position="1079"/>
        <end position="1227"/>
    </location>
</feature>
<dbReference type="InterPro" id="IPR043151">
    <property type="entry name" value="BAH_sf"/>
</dbReference>
<feature type="region of interest" description="Disordered" evidence="6">
    <location>
        <begin position="538"/>
        <end position="558"/>
    </location>
</feature>
<feature type="domain" description="PHD-type" evidence="7">
    <location>
        <begin position="347"/>
        <end position="399"/>
    </location>
</feature>
<dbReference type="Gene3D" id="3.30.40.10">
    <property type="entry name" value="Zinc/RING finger domain, C3HC4 (zinc finger)"/>
    <property type="match status" value="3"/>
</dbReference>
<dbReference type="Pfam" id="PF13832">
    <property type="entry name" value="zf-HC5HC2H_2"/>
    <property type="match status" value="1"/>
</dbReference>
<reference evidence="10" key="1">
    <citation type="submission" date="2020-03" db="EMBL/GenBank/DDBJ databases">
        <title>FDA dAtabase for Regulatory Grade micrObial Sequences (FDA-ARGOS): Supporting development and validation of Infectious Disease Dx tests.</title>
        <authorList>
            <person name="Campos J."/>
            <person name="Goldberg B."/>
            <person name="Tallon L."/>
            <person name="Sadzewicz L."/>
            <person name="Vavikolanu K."/>
            <person name="Mehta A."/>
            <person name="Aluvathingal J."/>
            <person name="Nadendla S."/>
            <person name="Nandy P."/>
            <person name="Geyer C."/>
            <person name="Yan Y."/>
            <person name="Sichtig H."/>
        </authorList>
    </citation>
    <scope>NUCLEOTIDE SEQUENCE [LARGE SCALE GENOMIC DNA]</scope>
    <source>
        <strain evidence="10">FDAARGOS_652</strain>
    </source>
</reference>
<dbReference type="Gene3D" id="2.30.30.490">
    <property type="match status" value="1"/>
</dbReference>
<feature type="compositionally biased region" description="Polar residues" evidence="6">
    <location>
        <begin position="68"/>
        <end position="85"/>
    </location>
</feature>
<dbReference type="InterPro" id="IPR001025">
    <property type="entry name" value="BAH_dom"/>
</dbReference>
<dbReference type="InterPro" id="IPR001965">
    <property type="entry name" value="Znf_PHD"/>
</dbReference>
<feature type="compositionally biased region" description="Low complexity" evidence="6">
    <location>
        <begin position="30"/>
        <end position="51"/>
    </location>
</feature>
<feature type="region of interest" description="Disordered" evidence="6">
    <location>
        <begin position="246"/>
        <end position="272"/>
    </location>
</feature>
<evidence type="ECO:0000313" key="10">
    <source>
        <dbReference type="EMBL" id="KAF6048680.1"/>
    </source>
</evidence>
<keyword evidence="3" id="KW-0862">Zinc</keyword>
<feature type="region of interest" description="Disordered" evidence="6">
    <location>
        <begin position="28"/>
        <end position="92"/>
    </location>
</feature>
<dbReference type="CDD" id="cd15497">
    <property type="entry name" value="PHD1_Snt2p_like"/>
    <property type="match status" value="1"/>
</dbReference>
<gene>
    <name evidence="10" type="ORF">FOB60_004064</name>
</gene>
<feature type="domain" description="BAH" evidence="8">
    <location>
        <begin position="137"/>
        <end position="299"/>
    </location>
</feature>
<dbReference type="Pfam" id="PF01426">
    <property type="entry name" value="BAH"/>
    <property type="match status" value="1"/>
</dbReference>
<dbReference type="Proteomes" id="UP000590412">
    <property type="component" value="Unassembled WGS sequence"/>
</dbReference>
<evidence type="ECO:0000259" key="9">
    <source>
        <dbReference type="PROSITE" id="PS51805"/>
    </source>
</evidence>
<dbReference type="Pfam" id="PF00628">
    <property type="entry name" value="PHD"/>
    <property type="match status" value="2"/>
</dbReference>
<evidence type="ECO:0000256" key="1">
    <source>
        <dbReference type="ARBA" id="ARBA00022723"/>
    </source>
</evidence>
<dbReference type="InterPro" id="IPR029617">
    <property type="entry name" value="Snt2"/>
</dbReference>
<comment type="caution">
    <text evidence="10">The sequence shown here is derived from an EMBL/GenBank/DDBJ whole genome shotgun (WGS) entry which is preliminary data.</text>
</comment>
<keyword evidence="2 4" id="KW-0863">Zinc-finger</keyword>
<dbReference type="GO" id="GO:0004842">
    <property type="term" value="F:ubiquitin-protein transferase activity"/>
    <property type="evidence" value="ECO:0007669"/>
    <property type="project" value="TreeGrafter"/>
</dbReference>
<dbReference type="SMART" id="SM00439">
    <property type="entry name" value="BAH"/>
    <property type="match status" value="1"/>
</dbReference>
<accession>A0A8X7NIV3</accession>
<sequence length="1400" mass="158989">MSQTTTRPKRKAATNKFYNDSLESQLDYESSASSVVSTNSSTTSTPRSNSSNKRKKTNPSTKKLVAQDSPNVKTSSDCLTSQVPYNWQPPPTQEDYFSNKLDLTDAYIDLRTQTLYCPHQDDSVSTNHKRGRNTKPFSLSKGQCIYMISEPPGEPYYIGRIRGFTNNKYHKYNDSSLESNTAEELTVPAKGYQFLIQWFFRPRDVSKATSDSRLLYATMDSDACPLASFRGIVNVQLKQDIEDSYNGLNSQVPNNRKTQSKSQTPTGNNSSIESYVQQPNCFYFDRLYDRYMIRSYDVLSTENLLQYAQVENSKSRNFLIALNKRFEYIFCETHRTKSLINSFKANTCNCDICGLWCDGADSINCVECDKYFHMYCLDPPLQKKPSRGFSWSCAVCAKKHEIEYHQKKILMLSHDNKSSNQESLEEELSALESLEAEVKDLDKDQSMEVNSVDAVLPRYEIMAKEFLKNDANTSFEERRRLKEEWCMRYLGLNAKLEEAVDLDDKSPYPRASTRVGTKHQAVYIPECNGHPIVYYDVEKSPKKKQPSNKSKSKEKQDEIQKLMVPKEFQECDPKEYPEWLQPRPKGYIERGVDDGAGVTCTLLWKSSAKDIADNFEHLDAFVAQCAPIAESLGLCPNSPNFCDAVVHSYMVHNGNTDKAFADVAKLDKKKLKEPVFNREEIKRFEAGVREFGSELYYVQKKVRTQPLHAVVRFYYLWKKTKNGRQIWGNFEGRTKKSHNPVKLEQNEKKPEHIIIDDLANPDDDSSYENDKIHAHGSQFVCKHCGNTSSFQWFRISGHDAKKLDDFGNVVALCFRCAKLWRRYAVVWETPEEVFKKVSKSSGWRKGVESELINDANAILRFAEMSNVAVSPDVKNDPLVDIKQEPIIEKRADSKRKLTTSASSATTPKAIKLEHAKIDKNELKIQKQDTRPLPRIDELIAKNLGTPTKNVLFNQNYLVPRSIRIPKKLTAEEAATTIGPIVDNHREIQLADVYTPLVPLQTPHLTSIELPFKPQERKCCVCREHDTTKSALLETLICANCGVNVHASCAGYSVPEKLKPLKEWLCEPCTNDMRPINNAIYSCCLCLAHETNFELCLLGSPHVRPDFLKPTADGRWSHLLCVIFNSEYASFKKPNNSVAHSFLTLDDVTKVYLNNCKLKCGICQSYNGALVRCDLCETPTYYHPTCAQDTPNYKLGFKLEAGVKSSQNVKVDDKVGKLRSILVCPKHDQSKDTILNFRTLGKRATGRDSESKPIIQLFLEDIIKLSKPVSSGSHAKALRYIEHRNLYFGKSHSGDGNLNSSMKRKTCLQCSTDMSPIWWPADSGNSYHVVCQTCHHNGKLTESKANELLDLSKPLNGEYYGIKDENDSVRNVYHSEPINEASLAAPVETTRSKISLGDILI</sequence>
<dbReference type="PANTHER" id="PTHR47672:SF1">
    <property type="entry name" value="E3 UBIQUITIN-PROTEIN LIGASE SNT2"/>
    <property type="match status" value="1"/>
</dbReference>
<name>A0A8X7NIV3_CANPA</name>
<dbReference type="InterPro" id="IPR009057">
    <property type="entry name" value="Homeodomain-like_sf"/>
</dbReference>
<dbReference type="EMBL" id="JABWAB010000006">
    <property type="protein sequence ID" value="KAF6048680.1"/>
    <property type="molecule type" value="Genomic_DNA"/>
</dbReference>
<evidence type="ECO:0000256" key="2">
    <source>
        <dbReference type="ARBA" id="ARBA00022771"/>
    </source>
</evidence>
<organism evidence="10 11">
    <name type="scientific">Candida parapsilosis</name>
    <name type="common">Yeast</name>
    <dbReference type="NCBI Taxonomy" id="5480"/>
    <lineage>
        <taxon>Eukaryota</taxon>
        <taxon>Fungi</taxon>
        <taxon>Dikarya</taxon>
        <taxon>Ascomycota</taxon>
        <taxon>Saccharomycotina</taxon>
        <taxon>Pichiomycetes</taxon>
        <taxon>Debaryomycetaceae</taxon>
        <taxon>Candida/Lodderomyces clade</taxon>
        <taxon>Candida</taxon>
    </lineage>
</organism>
<dbReference type="InterPro" id="IPR013083">
    <property type="entry name" value="Znf_RING/FYVE/PHD"/>
</dbReference>
<feature type="domain" description="PHD-type" evidence="7">
    <location>
        <begin position="1015"/>
        <end position="1071"/>
    </location>
</feature>
<protein>
    <submittedName>
        <fullName evidence="10">PHD-finger family protein</fullName>
    </submittedName>
</protein>
<dbReference type="GO" id="GO:0003682">
    <property type="term" value="F:chromatin binding"/>
    <property type="evidence" value="ECO:0007669"/>
    <property type="project" value="InterPro"/>
</dbReference>
<dbReference type="SUPFAM" id="SSF57903">
    <property type="entry name" value="FYVE/PHD zinc finger"/>
    <property type="match status" value="2"/>
</dbReference>
<keyword evidence="1" id="KW-0479">Metal-binding</keyword>
<feature type="coiled-coil region" evidence="5">
    <location>
        <begin position="414"/>
        <end position="484"/>
    </location>
</feature>
<proteinExistence type="predicted"/>
<dbReference type="GO" id="GO:0036205">
    <property type="term" value="P:histone catabolic process"/>
    <property type="evidence" value="ECO:0007669"/>
    <property type="project" value="TreeGrafter"/>
</dbReference>
<dbReference type="SMART" id="SM00249">
    <property type="entry name" value="PHD"/>
    <property type="match status" value="3"/>
</dbReference>
<dbReference type="Gene3D" id="1.10.10.60">
    <property type="entry name" value="Homeodomain-like"/>
    <property type="match status" value="1"/>
</dbReference>
<evidence type="ECO:0000259" key="7">
    <source>
        <dbReference type="PROSITE" id="PS50016"/>
    </source>
</evidence>
<dbReference type="PROSITE" id="PS51038">
    <property type="entry name" value="BAH"/>
    <property type="match status" value="1"/>
</dbReference>
<evidence type="ECO:0000256" key="6">
    <source>
        <dbReference type="SAM" id="MobiDB-lite"/>
    </source>
</evidence>